<reference evidence="1 2" key="1">
    <citation type="journal article" date="2018" name="Sci. Rep.">
        <title>Characterisation of pathogen-specific regions and novel effector candidates in Fusarium oxysporum f. sp. cepae.</title>
        <authorList>
            <person name="Armitage A.D."/>
            <person name="Taylor A."/>
            <person name="Sobczyk M.K."/>
            <person name="Baxter L."/>
            <person name="Greenfield B.P."/>
            <person name="Bates H.J."/>
            <person name="Wilson F."/>
            <person name="Jackson A.C."/>
            <person name="Ott S."/>
            <person name="Harrison R.J."/>
            <person name="Clarkson J.P."/>
        </authorList>
    </citation>
    <scope>NUCLEOTIDE SEQUENCE [LARGE SCALE GENOMIC DNA]</scope>
    <source>
        <strain evidence="1 2">Fo_A28</strain>
    </source>
</reference>
<dbReference type="Proteomes" id="UP000285860">
    <property type="component" value="Unassembled WGS sequence"/>
</dbReference>
<sequence>MELVAVFGFVTAIHPQPRPERIFSRRQYALMPPTAATTNAVSSGSLSGSFWLHCMIAPRHGQDDVAAVLLREE</sequence>
<dbReference type="AlphaFoldDB" id="A0A420PQZ0"/>
<evidence type="ECO:0000313" key="1">
    <source>
        <dbReference type="EMBL" id="RKK94921.1"/>
    </source>
</evidence>
<proteinExistence type="predicted"/>
<protein>
    <submittedName>
        <fullName evidence="1">Uncharacterized protein</fullName>
    </submittedName>
</protein>
<evidence type="ECO:0000313" key="2">
    <source>
        <dbReference type="Proteomes" id="UP000285860"/>
    </source>
</evidence>
<organism evidence="1 2">
    <name type="scientific">Fusarium oxysporum</name>
    <name type="common">Fusarium vascular wilt</name>
    <dbReference type="NCBI Taxonomy" id="5507"/>
    <lineage>
        <taxon>Eukaryota</taxon>
        <taxon>Fungi</taxon>
        <taxon>Dikarya</taxon>
        <taxon>Ascomycota</taxon>
        <taxon>Pezizomycotina</taxon>
        <taxon>Sordariomycetes</taxon>
        <taxon>Hypocreomycetidae</taxon>
        <taxon>Hypocreales</taxon>
        <taxon>Nectriaceae</taxon>
        <taxon>Fusarium</taxon>
        <taxon>Fusarium oxysporum species complex</taxon>
    </lineage>
</organism>
<name>A0A420PQZ0_FUSOX</name>
<comment type="caution">
    <text evidence="1">The sequence shown here is derived from an EMBL/GenBank/DDBJ whole genome shotgun (WGS) entry which is preliminary data.</text>
</comment>
<accession>A0A420PQZ0</accession>
<gene>
    <name evidence="1" type="ORF">BFJ68_g15009</name>
</gene>
<dbReference type="EMBL" id="MRCY01000142">
    <property type="protein sequence ID" value="RKK94921.1"/>
    <property type="molecule type" value="Genomic_DNA"/>
</dbReference>